<protein>
    <recommendedName>
        <fullName evidence="3">MBL fold metallo-hydrolase</fullName>
    </recommendedName>
</protein>
<evidence type="ECO:0000313" key="1">
    <source>
        <dbReference type="EMBL" id="AUX07797.1"/>
    </source>
</evidence>
<dbReference type="KEGG" id="hdf:AArcSl_0141"/>
<evidence type="ECO:0000313" key="2">
    <source>
        <dbReference type="Proteomes" id="UP000263012"/>
    </source>
</evidence>
<reference evidence="2" key="1">
    <citation type="submission" date="2017-11" db="EMBL/GenBank/DDBJ databases">
        <title>Phenotypic and genomic properties of facultatively anaerobic sulfur-reducing natronoarchaea from hypersaline soda lakes.</title>
        <authorList>
            <person name="Sorokin D.Y."/>
            <person name="Kublanov I.V."/>
            <person name="Roman P."/>
            <person name="Sinninghe Damste J.S."/>
            <person name="Golyshin P.N."/>
            <person name="Rojo D."/>
            <person name="Ciordia S."/>
            <person name="Mena M.D.C."/>
            <person name="Ferrer M."/>
            <person name="Messina E."/>
            <person name="Smedile F."/>
            <person name="La Spada G."/>
            <person name="La Cono V."/>
            <person name="Yakimov M.M."/>
        </authorList>
    </citation>
    <scope>NUCLEOTIDE SEQUENCE [LARGE SCALE GENOMIC DNA]</scope>
    <source>
        <strain evidence="2">AArc-Sl</strain>
    </source>
</reference>
<dbReference type="EMBL" id="CP025066">
    <property type="protein sequence ID" value="AUX07797.1"/>
    <property type="molecule type" value="Genomic_DNA"/>
</dbReference>
<dbReference type="AlphaFoldDB" id="A0A343TFC5"/>
<name>A0A343TFC5_9EURY</name>
<proteinExistence type="predicted"/>
<evidence type="ECO:0008006" key="3">
    <source>
        <dbReference type="Google" id="ProtNLM"/>
    </source>
</evidence>
<gene>
    <name evidence="1" type="ORF">AArcSl_0141</name>
</gene>
<organism evidence="1 2">
    <name type="scientific">Halalkaliarchaeum desulfuricum</name>
    <dbReference type="NCBI Taxonomy" id="2055893"/>
    <lineage>
        <taxon>Archaea</taxon>
        <taxon>Methanobacteriati</taxon>
        <taxon>Methanobacteriota</taxon>
        <taxon>Stenosarchaea group</taxon>
        <taxon>Halobacteria</taxon>
        <taxon>Halobacteriales</taxon>
        <taxon>Haloferacaceae</taxon>
        <taxon>Halalkaliarchaeum</taxon>
    </lineage>
</organism>
<sequence length="235" mass="25761">MKGSGAAELDVIDRWDAGVGWLAYPAETMQRASHAVAVDGDVWVLDPLDADGVDELLEEFGDVAGVVCCLDRHKRDCAAIANRHDVPVFLPEWMTGVADAFDAPTRRFGRSLADTGFRSIRIRNSTVPPWQEVGLYAPPGDDPEEDPVAGTLYVPEAVGTCSYFRTDQERLGVHPMLRLFPPRAALEGLRPERILVGHGEGVMEDAHRELRAALERSRSETPSLYLKTLKSAVLG</sequence>
<dbReference type="Proteomes" id="UP000263012">
    <property type="component" value="Chromosome"/>
</dbReference>
<accession>A0A343TFC5</accession>
<keyword evidence="2" id="KW-1185">Reference proteome</keyword>